<protein>
    <submittedName>
        <fullName evidence="2">Uncharacterized protein</fullName>
    </submittedName>
</protein>
<sequence length="232" mass="26084">MKKSVAISVPNYRQQPDSPKMIFGFGICPVTLEPTILKINYPLYTDGPCLLFNIPHPACHFLKLLRFSNDNQPIVEAEIVQQWYRLLQVFHPIIDGFMNIGVEANHYIAMVKMAPYEAFACRCGKGDVVLRESYHPNTRGKLYYACPQSKPKENDYGQPSSPNSYSSGTKTPQNHHSGTSISGGCSSCKDLLGKIKVLEATVEMHLHLEQHTRNSTALLHELYNDMDNLGLE</sequence>
<proteinExistence type="predicted"/>
<reference evidence="2" key="1">
    <citation type="journal article" date="2022" name="Int. J. Mol. Sci.">
        <title>Draft Genome of Tanacetum Coccineum: Genomic Comparison of Closely Related Tanacetum-Family Plants.</title>
        <authorList>
            <person name="Yamashiro T."/>
            <person name="Shiraishi A."/>
            <person name="Nakayama K."/>
            <person name="Satake H."/>
        </authorList>
    </citation>
    <scope>NUCLEOTIDE SEQUENCE</scope>
</reference>
<gene>
    <name evidence="2" type="ORF">Tco_0707537</name>
</gene>
<comment type="caution">
    <text evidence="2">The sequence shown here is derived from an EMBL/GenBank/DDBJ whole genome shotgun (WGS) entry which is preliminary data.</text>
</comment>
<evidence type="ECO:0000313" key="3">
    <source>
        <dbReference type="Proteomes" id="UP001151760"/>
    </source>
</evidence>
<reference evidence="2" key="2">
    <citation type="submission" date="2022-01" db="EMBL/GenBank/DDBJ databases">
        <authorList>
            <person name="Yamashiro T."/>
            <person name="Shiraishi A."/>
            <person name="Satake H."/>
            <person name="Nakayama K."/>
        </authorList>
    </citation>
    <scope>NUCLEOTIDE SEQUENCE</scope>
</reference>
<dbReference type="EMBL" id="BQNB010010249">
    <property type="protein sequence ID" value="GJS74696.1"/>
    <property type="molecule type" value="Genomic_DNA"/>
</dbReference>
<accession>A0ABQ4YAP0</accession>
<keyword evidence="3" id="KW-1185">Reference proteome</keyword>
<evidence type="ECO:0000313" key="2">
    <source>
        <dbReference type="EMBL" id="GJS74696.1"/>
    </source>
</evidence>
<name>A0ABQ4YAP0_9ASTR</name>
<feature type="region of interest" description="Disordered" evidence="1">
    <location>
        <begin position="151"/>
        <end position="182"/>
    </location>
</feature>
<dbReference type="Proteomes" id="UP001151760">
    <property type="component" value="Unassembled WGS sequence"/>
</dbReference>
<evidence type="ECO:0000256" key="1">
    <source>
        <dbReference type="SAM" id="MobiDB-lite"/>
    </source>
</evidence>
<feature type="compositionally biased region" description="Polar residues" evidence="1">
    <location>
        <begin position="157"/>
        <end position="176"/>
    </location>
</feature>
<organism evidence="2 3">
    <name type="scientific">Tanacetum coccineum</name>
    <dbReference type="NCBI Taxonomy" id="301880"/>
    <lineage>
        <taxon>Eukaryota</taxon>
        <taxon>Viridiplantae</taxon>
        <taxon>Streptophyta</taxon>
        <taxon>Embryophyta</taxon>
        <taxon>Tracheophyta</taxon>
        <taxon>Spermatophyta</taxon>
        <taxon>Magnoliopsida</taxon>
        <taxon>eudicotyledons</taxon>
        <taxon>Gunneridae</taxon>
        <taxon>Pentapetalae</taxon>
        <taxon>asterids</taxon>
        <taxon>campanulids</taxon>
        <taxon>Asterales</taxon>
        <taxon>Asteraceae</taxon>
        <taxon>Asteroideae</taxon>
        <taxon>Anthemideae</taxon>
        <taxon>Anthemidinae</taxon>
        <taxon>Tanacetum</taxon>
    </lineage>
</organism>